<keyword evidence="2" id="KW-0560">Oxidoreductase</keyword>
<dbReference type="PANTHER" id="PTHR43656:SF2">
    <property type="entry name" value="BINDING OXIDOREDUCTASE, PUTATIVE (AFU_ORTHOLOGUE AFUA_2G08260)-RELATED"/>
    <property type="match status" value="1"/>
</dbReference>
<reference evidence="4 5" key="1">
    <citation type="submission" date="2020-05" db="EMBL/GenBank/DDBJ databases">
        <title>Draft genome of xy-202 and genomic insight in genome of the genus Peptostreptococcus.</title>
        <authorList>
            <person name="Zhang Z."/>
        </authorList>
    </citation>
    <scope>NUCLEOTIDE SEQUENCE [LARGE SCALE GENOMIC DNA]</scope>
    <source>
        <strain evidence="4 5">DSM 27025</strain>
    </source>
</reference>
<dbReference type="SUPFAM" id="SSF51395">
    <property type="entry name" value="FMN-linked oxidoreductases"/>
    <property type="match status" value="1"/>
</dbReference>
<evidence type="ECO:0000259" key="3">
    <source>
        <dbReference type="Pfam" id="PF00724"/>
    </source>
</evidence>
<dbReference type="CDD" id="cd02803">
    <property type="entry name" value="OYE_like_FMN_family"/>
    <property type="match status" value="1"/>
</dbReference>
<evidence type="ECO:0000256" key="1">
    <source>
        <dbReference type="ARBA" id="ARBA00022630"/>
    </source>
</evidence>
<dbReference type="PANTHER" id="PTHR43656">
    <property type="entry name" value="BINDING OXIDOREDUCTASE, PUTATIVE (AFU_ORTHOLOGUE AFUA_2G08260)-RELATED"/>
    <property type="match status" value="1"/>
</dbReference>
<sequence>MYILKSKLKTKNLSLKNRLVMPPMATSKSTPDGLVTDEIIKYYDEKTKSKKISLVIVEHCFVEPRGKANPLQMSIQNDTCIDGLKKLVDTIHKNESLAIAQLAHSGSSALSSVIGEQPISCSSIINPSKTDAETPRELNNDEIKIIIKYFINAAVRAKKAGFDGVEIHSAHGYLLNQFLSPITNKRTDEYGGDIYSRIKIHSEIIYGIKKELGDNYPVLIRIGAGDYSKDGLSIEDAIKASKHFEKLGVEILDISGGLCSYRIIDTKPGYFSDLTNNIKKNVNIPVILTGGIKTAVQAEKFLKNGDADLIGIGRALLKDSNWVEKEMNFIENKS</sequence>
<keyword evidence="1" id="KW-0285">Flavoprotein</keyword>
<protein>
    <submittedName>
        <fullName evidence="4">NADH:flavin oxidoreductase</fullName>
    </submittedName>
</protein>
<dbReference type="Proteomes" id="UP000713904">
    <property type="component" value="Unassembled WGS sequence"/>
</dbReference>
<evidence type="ECO:0000313" key="4">
    <source>
        <dbReference type="EMBL" id="MBC2576237.1"/>
    </source>
</evidence>
<dbReference type="EMBL" id="JABGBW010000003">
    <property type="protein sequence ID" value="MBC2576237.1"/>
    <property type="molecule type" value="Genomic_DNA"/>
</dbReference>
<organism evidence="4 5">
    <name type="scientific">Peptostreptococcus canis</name>
    <dbReference type="NCBI Taxonomy" id="1159213"/>
    <lineage>
        <taxon>Bacteria</taxon>
        <taxon>Bacillati</taxon>
        <taxon>Bacillota</taxon>
        <taxon>Clostridia</taxon>
        <taxon>Peptostreptococcales</taxon>
        <taxon>Peptostreptococcaceae</taxon>
        <taxon>Peptostreptococcus</taxon>
    </lineage>
</organism>
<dbReference type="Gene3D" id="3.20.20.70">
    <property type="entry name" value="Aldolase class I"/>
    <property type="match status" value="1"/>
</dbReference>
<dbReference type="InterPro" id="IPR001155">
    <property type="entry name" value="OxRdtase_FMN_N"/>
</dbReference>
<dbReference type="InterPro" id="IPR051799">
    <property type="entry name" value="NADH_flavin_oxidoreductase"/>
</dbReference>
<dbReference type="RefSeq" id="WP_185624253.1">
    <property type="nucleotide sequence ID" value="NZ_JABGBW010000003.1"/>
</dbReference>
<proteinExistence type="predicted"/>
<accession>A0ABR6TLF9</accession>
<dbReference type="InterPro" id="IPR013785">
    <property type="entry name" value="Aldolase_TIM"/>
</dbReference>
<comment type="caution">
    <text evidence="4">The sequence shown here is derived from an EMBL/GenBank/DDBJ whole genome shotgun (WGS) entry which is preliminary data.</text>
</comment>
<feature type="domain" description="NADH:flavin oxidoreductase/NADH oxidase N-terminal" evidence="3">
    <location>
        <begin position="8"/>
        <end position="325"/>
    </location>
</feature>
<name>A0ABR6TLF9_9FIRM</name>
<gene>
    <name evidence="4" type="ORF">HLB29_06010</name>
</gene>
<evidence type="ECO:0000313" key="5">
    <source>
        <dbReference type="Proteomes" id="UP000713904"/>
    </source>
</evidence>
<dbReference type="Pfam" id="PF00724">
    <property type="entry name" value="Oxidored_FMN"/>
    <property type="match status" value="1"/>
</dbReference>
<evidence type="ECO:0000256" key="2">
    <source>
        <dbReference type="ARBA" id="ARBA00023002"/>
    </source>
</evidence>
<keyword evidence="5" id="KW-1185">Reference proteome</keyword>